<dbReference type="GO" id="GO:0019867">
    <property type="term" value="C:outer membrane"/>
    <property type="evidence" value="ECO:0007669"/>
    <property type="project" value="InterPro"/>
</dbReference>
<dbReference type="InterPro" id="IPR012332">
    <property type="entry name" value="Autotransporter_pectin_lyase_C"/>
</dbReference>
<dbReference type="PROSITE" id="PS51208">
    <property type="entry name" value="AUTOTRANSPORTER"/>
    <property type="match status" value="1"/>
</dbReference>
<feature type="compositionally biased region" description="Acidic residues" evidence="1">
    <location>
        <begin position="675"/>
        <end position="693"/>
    </location>
</feature>
<gene>
    <name evidence="3" type="ORF">CQA58_05965</name>
</gene>
<dbReference type="Proteomes" id="UP000257045">
    <property type="component" value="Unassembled WGS sequence"/>
</dbReference>
<evidence type="ECO:0000259" key="2">
    <source>
        <dbReference type="PROSITE" id="PS51208"/>
    </source>
</evidence>
<keyword evidence="4" id="KW-1185">Reference proteome</keyword>
<dbReference type="NCBIfam" id="TIGR01414">
    <property type="entry name" value="autotrans_barl"/>
    <property type="match status" value="1"/>
</dbReference>
<dbReference type="Gene3D" id="2.40.128.130">
    <property type="entry name" value="Autotransporter beta-domain"/>
    <property type="match status" value="1"/>
</dbReference>
<protein>
    <recommendedName>
        <fullName evidence="2">Autotransporter domain-containing protein</fullName>
    </recommendedName>
</protein>
<evidence type="ECO:0000313" key="4">
    <source>
        <dbReference type="Proteomes" id="UP000257045"/>
    </source>
</evidence>
<feature type="domain" description="Autotransporter" evidence="2">
    <location>
        <begin position="747"/>
        <end position="1036"/>
    </location>
</feature>
<dbReference type="AlphaFoldDB" id="A0A3D8IYD1"/>
<accession>A0A3D8IYD1</accession>
<reference evidence="3 4" key="1">
    <citation type="submission" date="2018-04" db="EMBL/GenBank/DDBJ databases">
        <title>Novel Campyloabacter and Helicobacter Species and Strains.</title>
        <authorList>
            <person name="Mannion A.J."/>
            <person name="Shen Z."/>
            <person name="Fox J.G."/>
        </authorList>
    </citation>
    <scope>NUCLEOTIDE SEQUENCE [LARGE SCALE GENOMIC DNA]</scope>
    <source>
        <strain evidence="3 4">MIT 04-9366</strain>
    </source>
</reference>
<feature type="compositionally biased region" description="Pro residues" evidence="1">
    <location>
        <begin position="694"/>
        <end position="706"/>
    </location>
</feature>
<dbReference type="SUPFAM" id="SSF103515">
    <property type="entry name" value="Autotransporter"/>
    <property type="match status" value="1"/>
</dbReference>
<dbReference type="InterPro" id="IPR005546">
    <property type="entry name" value="Autotransporte_beta"/>
</dbReference>
<dbReference type="InterPro" id="IPR006315">
    <property type="entry name" value="OM_autotransptr_brl_dom"/>
</dbReference>
<organism evidence="3 4">
    <name type="scientific">Helicobacter brantae</name>
    <dbReference type="NCBI Taxonomy" id="375927"/>
    <lineage>
        <taxon>Bacteria</taxon>
        <taxon>Pseudomonadati</taxon>
        <taxon>Campylobacterota</taxon>
        <taxon>Epsilonproteobacteria</taxon>
        <taxon>Campylobacterales</taxon>
        <taxon>Helicobacteraceae</taxon>
        <taxon>Helicobacter</taxon>
    </lineage>
</organism>
<dbReference type="OrthoDB" id="5316376at2"/>
<evidence type="ECO:0000256" key="1">
    <source>
        <dbReference type="SAM" id="MobiDB-lite"/>
    </source>
</evidence>
<evidence type="ECO:0000313" key="3">
    <source>
        <dbReference type="EMBL" id="RDU70268.1"/>
    </source>
</evidence>
<feature type="region of interest" description="Disordered" evidence="1">
    <location>
        <begin position="667"/>
        <end position="713"/>
    </location>
</feature>
<comment type="caution">
    <text evidence="3">The sequence shown here is derived from an EMBL/GenBank/DDBJ whole genome shotgun (WGS) entry which is preliminary data.</text>
</comment>
<proteinExistence type="predicted"/>
<dbReference type="InterPro" id="IPR036709">
    <property type="entry name" value="Autotransporte_beta_dom_sf"/>
</dbReference>
<sequence>MKKETGLLCFALFYGILEAKTANQWYELNQNPTPNPTNINVFEDSTLNLTIDSAFIKNSGAYSGDITINGNHNLVINANVLAVDNAQGSALQSTIYKNHTKGKTTNISGDGTMALFISGTQQAKSLFDADSGGNILIDVYTSVSITKRQWLFSVFRAGANSSITFEKALNVDVSSAVGRLTPSGSIGALKPIFDISQGSIYVNPNLKNNDIVLKGDIFSSGTLVANFITSRSLLEGRVALRDSSNTNFKFDSQARAVNSVFDLANNSEMSLIADNQSQISGILNLADSTRANLTINNSSFIVDMTALGNSQSTSNLTGGTWRGNIIADSQSNHSLELNQTSLYNGRIALGGSAGYRLNSSASRIEGSVSASGGSAFETSISSQSTGSFSLSLIENATSGFSLTQNSTYEGRISLGGASQAQITIDSSSNFSSHITLSSTPSFTLQLQGNSTSKAIIELSANSSPTKSQVNLDNAIFLGNIMQDTTDYIQMTMGNNASWYIQASSKVNTLTFNSASNVDFTTSGFDITQARSLININEGNRLLLQAHTITGNGGTFSLYGILNRTAWGVDAKGGKIATDKISTTTLQGTHNIKIFWDLNKLDKSLLQTNLYDEHIVVAEQTSTNGGGEFVGAKSSFGVYEYDTKLTKVEKKDENDNVVGYEWILGEYVEPTPEPPIDPEPEPEPDPEPTPEPEPETPTPTPPTPPTITLPTPTLSTPAKVINTLLSSQYKIWSFQVENLHSRLGDLRNLTTPTNVWSKIKYGIMLGEEGSEFISSKQMNTTLSFGADYSFYTPYGRNFLGGGFDVSFYQDWGGEFEGVSKAYEGSAMSFGVSVYDTFLFHNGLYIDSVLKYFYASSEFVMGVEELVNNAPKLSTHGFIASVEVGKKFRLPIFTQDFQRGFFYLKPEVGVALGVLSGQSVEFSHIGGYALNSTLSSSTPLQMRAGVDFGKRFDSPRVLGDIFATFGGEYTAFSKGNVLISSPVNEVTLNSKGLFNLKVGVGGNIIFEDRVRMYFEADSKFLGYIQPVFNLNVGVRFIFGEKITTPPNPSFGGSGVSTRGAEYIILD</sequence>
<dbReference type="RefSeq" id="WP_115569815.1">
    <property type="nucleotide sequence ID" value="NZ_NXLV01000011.1"/>
</dbReference>
<name>A0A3D8IYD1_9HELI</name>
<dbReference type="EMBL" id="NXLV01000011">
    <property type="protein sequence ID" value="RDU70268.1"/>
    <property type="molecule type" value="Genomic_DNA"/>
</dbReference>
<dbReference type="Gene3D" id="2.160.20.20">
    <property type="match status" value="1"/>
</dbReference>